<keyword evidence="1" id="KW-0812">Transmembrane</keyword>
<comment type="caution">
    <text evidence="2">The sequence shown here is derived from an EMBL/GenBank/DDBJ whole genome shotgun (WGS) entry which is preliminary data.</text>
</comment>
<evidence type="ECO:0000313" key="3">
    <source>
        <dbReference type="Proteomes" id="UP000281985"/>
    </source>
</evidence>
<dbReference type="RefSeq" id="WP_121915786.1">
    <property type="nucleotide sequence ID" value="NZ_REFV01000001.1"/>
</dbReference>
<feature type="transmembrane region" description="Helical" evidence="1">
    <location>
        <begin position="69"/>
        <end position="92"/>
    </location>
</feature>
<dbReference type="AlphaFoldDB" id="A0A3M0GH48"/>
<keyword evidence="1" id="KW-0472">Membrane</keyword>
<dbReference type="Proteomes" id="UP000281985">
    <property type="component" value="Unassembled WGS sequence"/>
</dbReference>
<keyword evidence="3" id="KW-1185">Reference proteome</keyword>
<dbReference type="EMBL" id="REFV01000001">
    <property type="protein sequence ID" value="RMB63990.1"/>
    <property type="molecule type" value="Genomic_DNA"/>
</dbReference>
<proteinExistence type="predicted"/>
<protein>
    <submittedName>
        <fullName evidence="2">Riboflavin synthase subunit beta</fullName>
    </submittedName>
</protein>
<reference evidence="2 3" key="1">
    <citation type="submission" date="2018-10" db="EMBL/GenBank/DDBJ databases">
        <title>Dokdonia luteus sp. nov., isolated from sea water.</title>
        <authorList>
            <person name="Zhou L.Y."/>
            <person name="Du Z.J."/>
        </authorList>
    </citation>
    <scope>NUCLEOTIDE SEQUENCE [LARGE SCALE GENOMIC DNA]</scope>
    <source>
        <strain evidence="2 3">SH27</strain>
    </source>
</reference>
<gene>
    <name evidence="2" type="ORF">EAX61_01000</name>
</gene>
<dbReference type="OrthoDB" id="1139505at2"/>
<accession>A0A3M0GH48</accession>
<organism evidence="2 3">
    <name type="scientific">Dokdonia sinensis</name>
    <dbReference type="NCBI Taxonomy" id="2479847"/>
    <lineage>
        <taxon>Bacteria</taxon>
        <taxon>Pseudomonadati</taxon>
        <taxon>Bacteroidota</taxon>
        <taxon>Flavobacteriia</taxon>
        <taxon>Flavobacteriales</taxon>
        <taxon>Flavobacteriaceae</taxon>
        <taxon>Dokdonia</taxon>
    </lineage>
</organism>
<keyword evidence="1" id="KW-1133">Transmembrane helix</keyword>
<sequence>MAFIKRTNKKFDYQPRYYKSDKDGSPYKMEGRFDSYRSTLSSAGGLKKRFTTAWDELQESKKGGYNKTIILISAILILLFLWLIDFDLSIFAL</sequence>
<evidence type="ECO:0000256" key="1">
    <source>
        <dbReference type="SAM" id="Phobius"/>
    </source>
</evidence>
<name>A0A3M0GH48_9FLAO</name>
<evidence type="ECO:0000313" key="2">
    <source>
        <dbReference type="EMBL" id="RMB63990.1"/>
    </source>
</evidence>